<keyword evidence="4" id="KW-1185">Reference proteome</keyword>
<feature type="compositionally biased region" description="Polar residues" evidence="2">
    <location>
        <begin position="411"/>
        <end position="421"/>
    </location>
</feature>
<evidence type="ECO:0000256" key="1">
    <source>
        <dbReference type="SAM" id="Coils"/>
    </source>
</evidence>
<keyword evidence="1" id="KW-0175">Coiled coil</keyword>
<accession>A0A9P4NF63</accession>
<dbReference type="EMBL" id="MU007131">
    <property type="protein sequence ID" value="KAF2418219.1"/>
    <property type="molecule type" value="Genomic_DNA"/>
</dbReference>
<feature type="compositionally biased region" description="Acidic residues" evidence="2">
    <location>
        <begin position="386"/>
        <end position="398"/>
    </location>
</feature>
<organism evidence="3 4">
    <name type="scientific">Tothia fuscella</name>
    <dbReference type="NCBI Taxonomy" id="1048955"/>
    <lineage>
        <taxon>Eukaryota</taxon>
        <taxon>Fungi</taxon>
        <taxon>Dikarya</taxon>
        <taxon>Ascomycota</taxon>
        <taxon>Pezizomycotina</taxon>
        <taxon>Dothideomycetes</taxon>
        <taxon>Pleosporomycetidae</taxon>
        <taxon>Venturiales</taxon>
        <taxon>Cylindrosympodiaceae</taxon>
        <taxon>Tothia</taxon>
    </lineage>
</organism>
<dbReference type="Proteomes" id="UP000800235">
    <property type="component" value="Unassembled WGS sequence"/>
</dbReference>
<protein>
    <submittedName>
        <fullName evidence="3">Uncharacterized protein</fullName>
    </submittedName>
</protein>
<reference evidence="3" key="1">
    <citation type="journal article" date="2020" name="Stud. Mycol.">
        <title>101 Dothideomycetes genomes: a test case for predicting lifestyles and emergence of pathogens.</title>
        <authorList>
            <person name="Haridas S."/>
            <person name="Albert R."/>
            <person name="Binder M."/>
            <person name="Bloem J."/>
            <person name="Labutti K."/>
            <person name="Salamov A."/>
            <person name="Andreopoulos B."/>
            <person name="Baker S."/>
            <person name="Barry K."/>
            <person name="Bills G."/>
            <person name="Bluhm B."/>
            <person name="Cannon C."/>
            <person name="Castanera R."/>
            <person name="Culley D."/>
            <person name="Daum C."/>
            <person name="Ezra D."/>
            <person name="Gonzalez J."/>
            <person name="Henrissat B."/>
            <person name="Kuo A."/>
            <person name="Liang C."/>
            <person name="Lipzen A."/>
            <person name="Lutzoni F."/>
            <person name="Magnuson J."/>
            <person name="Mondo S."/>
            <person name="Nolan M."/>
            <person name="Ohm R."/>
            <person name="Pangilinan J."/>
            <person name="Park H.-J."/>
            <person name="Ramirez L."/>
            <person name="Alfaro M."/>
            <person name="Sun H."/>
            <person name="Tritt A."/>
            <person name="Yoshinaga Y."/>
            <person name="Zwiers L.-H."/>
            <person name="Turgeon B."/>
            <person name="Goodwin S."/>
            <person name="Spatafora J."/>
            <person name="Crous P."/>
            <person name="Grigoriev I."/>
        </authorList>
    </citation>
    <scope>NUCLEOTIDE SEQUENCE</scope>
    <source>
        <strain evidence="3">CBS 130266</strain>
    </source>
</reference>
<evidence type="ECO:0000256" key="2">
    <source>
        <dbReference type="SAM" id="MobiDB-lite"/>
    </source>
</evidence>
<gene>
    <name evidence="3" type="ORF">EJ08DRAFT_703194</name>
</gene>
<evidence type="ECO:0000313" key="3">
    <source>
        <dbReference type="EMBL" id="KAF2418219.1"/>
    </source>
</evidence>
<proteinExistence type="predicted"/>
<feature type="coiled-coil region" evidence="1">
    <location>
        <begin position="76"/>
        <end position="201"/>
    </location>
</feature>
<comment type="caution">
    <text evidence="3">The sequence shown here is derived from an EMBL/GenBank/DDBJ whole genome shotgun (WGS) entry which is preliminary data.</text>
</comment>
<evidence type="ECO:0000313" key="4">
    <source>
        <dbReference type="Proteomes" id="UP000800235"/>
    </source>
</evidence>
<name>A0A9P4NF63_9PEZI</name>
<feature type="region of interest" description="Disordered" evidence="2">
    <location>
        <begin position="339"/>
        <end position="432"/>
    </location>
</feature>
<sequence length="432" mass="50335">MLAELRIRSIEETAKIEARSEQDTRTRRELLDRLEQRPTEEVERQVREAASSEVKTLVDSFQQLLRQTETPQFSAARELQQLADEWRSRLSALLQRDEDERVLALEQSNQDLVRKLQAYKDHEVGLVARIESQNEKLRTRNTEMAQLEKRLQATEEQLRGSDWPELKTDTDVEHAERRLQILKWKREDQELEAENGRKKEEAERLGSRLDRLHLRNELALKNVGTLSHEVVAGRRRKLVIRVWRRAISHVMLWRKMQHLKAATSDTLEMLVETEFALAGSEDWRKHLQRVDEEYRRKYNLMIAWIDEESENATFERNLETVRRTTLQALIRFREGVIEPETAPSNSPHSSVSVVRTRKAAPGSSAGVSQMKPAATSEPAVHGSDEVAAEEVEEEEESPDAVYPRYKAMMTNDDSSLTSLASQRRFRERSWPR</sequence>
<dbReference type="AlphaFoldDB" id="A0A9P4NF63"/>